<reference evidence="6 7" key="1">
    <citation type="submission" date="2022-06" db="EMBL/GenBank/DDBJ databases">
        <title>Pseudarthrobacter sp. strain RMG13 Genome sequencing and assembly.</title>
        <authorList>
            <person name="Kim I."/>
        </authorList>
    </citation>
    <scope>NUCLEOTIDE SEQUENCE [LARGE SCALE GENOMIC DNA]</scope>
    <source>
        <strain evidence="6 7">RMG13</strain>
    </source>
</reference>
<keyword evidence="4 5" id="KW-0472">Membrane</keyword>
<feature type="transmembrane region" description="Helical" evidence="5">
    <location>
        <begin position="49"/>
        <end position="71"/>
    </location>
</feature>
<evidence type="ECO:0000313" key="7">
    <source>
        <dbReference type="Proteomes" id="UP001524318"/>
    </source>
</evidence>
<feature type="transmembrane region" description="Helical" evidence="5">
    <location>
        <begin position="104"/>
        <end position="126"/>
    </location>
</feature>
<organism evidence="6 7">
    <name type="scientific">Pseudarthrobacter humi</name>
    <dbReference type="NCBI Taxonomy" id="2952523"/>
    <lineage>
        <taxon>Bacteria</taxon>
        <taxon>Bacillati</taxon>
        <taxon>Actinomycetota</taxon>
        <taxon>Actinomycetes</taxon>
        <taxon>Micrococcales</taxon>
        <taxon>Micrococcaceae</taxon>
        <taxon>Pseudarthrobacter</taxon>
    </lineage>
</organism>
<evidence type="ECO:0000256" key="1">
    <source>
        <dbReference type="ARBA" id="ARBA00004127"/>
    </source>
</evidence>
<keyword evidence="3 5" id="KW-1133">Transmembrane helix</keyword>
<keyword evidence="2 5" id="KW-0812">Transmembrane</keyword>
<evidence type="ECO:0000256" key="2">
    <source>
        <dbReference type="ARBA" id="ARBA00022692"/>
    </source>
</evidence>
<dbReference type="Gene3D" id="1.20.120.1630">
    <property type="match status" value="1"/>
</dbReference>
<gene>
    <name evidence="6" type="ORF">NFC73_07010</name>
</gene>
<evidence type="ECO:0000313" key="6">
    <source>
        <dbReference type="EMBL" id="MCP8999481.1"/>
    </source>
</evidence>
<dbReference type="Proteomes" id="UP001524318">
    <property type="component" value="Unassembled WGS sequence"/>
</dbReference>
<dbReference type="InterPro" id="IPR052527">
    <property type="entry name" value="Metal_cation-efflux_comp"/>
</dbReference>
<evidence type="ECO:0000256" key="3">
    <source>
        <dbReference type="ARBA" id="ARBA00022989"/>
    </source>
</evidence>
<accession>A0ABT1LMW8</accession>
<evidence type="ECO:0000256" key="5">
    <source>
        <dbReference type="SAM" id="Phobius"/>
    </source>
</evidence>
<evidence type="ECO:0000256" key="4">
    <source>
        <dbReference type="ARBA" id="ARBA00023136"/>
    </source>
</evidence>
<dbReference type="EMBL" id="JANCLV010000003">
    <property type="protein sequence ID" value="MCP8999481.1"/>
    <property type="molecule type" value="Genomic_DNA"/>
</dbReference>
<dbReference type="PANTHER" id="PTHR43847:SF1">
    <property type="entry name" value="BLL3993 PROTEIN"/>
    <property type="match status" value="1"/>
</dbReference>
<name>A0ABT1LMW8_9MICC</name>
<feature type="transmembrane region" description="Helical" evidence="5">
    <location>
        <begin position="20"/>
        <end position="37"/>
    </location>
</feature>
<sequence length="177" mass="19294">MTALTGGSLIRRVKEAYENLPLPLPVVAAIVLDILLARLRPVPLPGPRALHRTAGAGLLLAGVGLNIWALAERRHRTTGAFALERPEDLVTTGPYTITRHPMYIGWWLIQLGAGTLAGSSWVLATFPAELLVEHRAVLDEEATLAELFGRAYLEYSDSVPRYLGSPFRAQSPFDSNS</sequence>
<proteinExistence type="predicted"/>
<comment type="caution">
    <text evidence="6">The sequence shown here is derived from an EMBL/GenBank/DDBJ whole genome shotgun (WGS) entry which is preliminary data.</text>
</comment>
<dbReference type="Pfam" id="PF04191">
    <property type="entry name" value="PEMT"/>
    <property type="match status" value="1"/>
</dbReference>
<dbReference type="RefSeq" id="WP_254748817.1">
    <property type="nucleotide sequence ID" value="NZ_JANCLV010000003.1"/>
</dbReference>
<dbReference type="PANTHER" id="PTHR43847">
    <property type="entry name" value="BLL3993 PROTEIN"/>
    <property type="match status" value="1"/>
</dbReference>
<protein>
    <submittedName>
        <fullName evidence="6">Isoprenylcysteine carboxylmethyltransferase family protein</fullName>
    </submittedName>
</protein>
<keyword evidence="7" id="KW-1185">Reference proteome</keyword>
<dbReference type="InterPro" id="IPR007318">
    <property type="entry name" value="Phopholipid_MeTrfase"/>
</dbReference>
<comment type="subcellular location">
    <subcellularLocation>
        <location evidence="1">Endomembrane system</location>
        <topology evidence="1">Multi-pass membrane protein</topology>
    </subcellularLocation>
</comment>